<dbReference type="SMART" id="SM01333">
    <property type="entry name" value="Tet_JBP"/>
    <property type="match status" value="1"/>
</dbReference>
<dbReference type="GO" id="GO:0005694">
    <property type="term" value="C:chromosome"/>
    <property type="evidence" value="ECO:0007669"/>
    <property type="project" value="UniProtKB-SubCell"/>
</dbReference>
<keyword evidence="14" id="KW-1185">Reference proteome</keyword>
<dbReference type="InterPro" id="IPR024779">
    <property type="entry name" value="2OGFeDO_JBP1/TET_oxygenase_dom"/>
</dbReference>
<dbReference type="Proteomes" id="UP001054945">
    <property type="component" value="Unassembled WGS sequence"/>
</dbReference>
<dbReference type="EC" id="1.14.11.80" evidence="11"/>
<comment type="catalytic activity">
    <reaction evidence="9 11">
        <text>a 5-formyl-2'-deoxycytidine in DNA + 2-oxoglutarate + O2 = a 5-carboxyl-2'-deoxycytidine in DNA + succinate + CO2 + H(+)</text>
        <dbReference type="Rhea" id="RHEA:53832"/>
        <dbReference type="Rhea" id="RHEA-COMP:13656"/>
        <dbReference type="Rhea" id="RHEA-COMP:13657"/>
        <dbReference type="ChEBI" id="CHEBI:15378"/>
        <dbReference type="ChEBI" id="CHEBI:15379"/>
        <dbReference type="ChEBI" id="CHEBI:16526"/>
        <dbReference type="ChEBI" id="CHEBI:16810"/>
        <dbReference type="ChEBI" id="CHEBI:30031"/>
        <dbReference type="ChEBI" id="CHEBI:137731"/>
        <dbReference type="ChEBI" id="CHEBI:137732"/>
        <dbReference type="EC" id="1.14.11.80"/>
    </reaction>
</comment>
<keyword evidence="6 11" id="KW-0223">Dioxygenase</keyword>
<comment type="function">
    <text evidence="11">Dioxygenase that catalyzes the conversion of the modified genomic base 5-methylcytosine (5mC) into 5-hydroxymethylcytosine (5hmC) and plays a key role in epigenetic chromatin reprogramming during embryonic development.</text>
</comment>
<dbReference type="GO" id="GO:0141166">
    <property type="term" value="P:chromosomal 5-methylcytosine DNA demethylation pathway"/>
    <property type="evidence" value="ECO:0007669"/>
    <property type="project" value="UniProtKB-UniRule"/>
</dbReference>
<evidence type="ECO:0000256" key="2">
    <source>
        <dbReference type="ARBA" id="ARBA00007502"/>
    </source>
</evidence>
<dbReference type="InterPro" id="IPR046942">
    <property type="entry name" value="TET_oxygenase"/>
</dbReference>
<name>A0AAV4NJB8_CAEEX</name>
<feature type="domain" description="Methylcytosine dioxygenase TET1-3 oxygenase" evidence="12">
    <location>
        <begin position="111"/>
        <end position="333"/>
    </location>
</feature>
<evidence type="ECO:0000256" key="11">
    <source>
        <dbReference type="RuleBase" id="RU367064"/>
    </source>
</evidence>
<dbReference type="GO" id="GO:0008270">
    <property type="term" value="F:zinc ion binding"/>
    <property type="evidence" value="ECO:0007669"/>
    <property type="project" value="UniProtKB-UniRule"/>
</dbReference>
<evidence type="ECO:0000256" key="7">
    <source>
        <dbReference type="ARBA" id="ARBA00023002"/>
    </source>
</evidence>
<dbReference type="InterPro" id="IPR040175">
    <property type="entry name" value="TET1/2/3"/>
</dbReference>
<gene>
    <name evidence="13" type="primary">Tet</name>
    <name evidence="13" type="ORF">CEXT_262301</name>
</gene>
<evidence type="ECO:0000256" key="3">
    <source>
        <dbReference type="ARBA" id="ARBA00022454"/>
    </source>
</evidence>
<evidence type="ECO:0000313" key="13">
    <source>
        <dbReference type="EMBL" id="GIX83831.1"/>
    </source>
</evidence>
<dbReference type="GO" id="GO:0045944">
    <property type="term" value="P:positive regulation of transcription by RNA polymerase II"/>
    <property type="evidence" value="ECO:0007669"/>
    <property type="project" value="TreeGrafter"/>
</dbReference>
<comment type="similarity">
    <text evidence="2 11">Belongs to the TET family.</text>
</comment>
<keyword evidence="8 11" id="KW-0408">Iron</keyword>
<evidence type="ECO:0000256" key="9">
    <source>
        <dbReference type="ARBA" id="ARBA00047840"/>
    </source>
</evidence>
<comment type="cofactor">
    <cofactor evidence="11">
        <name>Fe(2+)</name>
        <dbReference type="ChEBI" id="CHEBI:29033"/>
    </cofactor>
    <text evidence="11">Binds 1 Fe(2+) ion per subunit.</text>
</comment>
<dbReference type="GO" id="GO:0040029">
    <property type="term" value="P:epigenetic regulation of gene expression"/>
    <property type="evidence" value="ECO:0007669"/>
    <property type="project" value="InterPro"/>
</dbReference>
<evidence type="ECO:0000256" key="6">
    <source>
        <dbReference type="ARBA" id="ARBA00022964"/>
    </source>
</evidence>
<dbReference type="PANTHER" id="PTHR23358:SF6">
    <property type="entry name" value="METHYLCYTOSINE DIOXYGENASE TET"/>
    <property type="match status" value="1"/>
</dbReference>
<evidence type="ECO:0000256" key="1">
    <source>
        <dbReference type="ARBA" id="ARBA00004286"/>
    </source>
</evidence>
<sequence length="333" mass="37713">MTTQGCPLAKWIIRRSGPEEKLLTVIRHRPGHTCPTAYIIVAMVAWEGVSQHMADMMYETVVYKAGKFGNPTPRGCATNQMRTCVCQGLDAETRGACFSFGCSMNRFFSTCKFASSKFEDIHKFRLSEEIEEKEWEDQLTTLASDVALLYKKNGTRIILQSVSNPDLRALKVHNFIFHYSLTFSKITEFEEQATDCRLGIRKGRPFSGVTACIDFCAHTHTDKNNMNNGCTVVDNTDEYGSRKGQDKKIASGALEILQKFPMDFMIRSTPLQCLKKKDSKSKKRLTPEHIQAFQAALKQFVAIESFAELNHSMFTRNVHKSAILFFLCLPITK</sequence>
<comment type="subcellular location">
    <subcellularLocation>
        <location evidence="1">Chromosome</location>
    </subcellularLocation>
</comment>
<dbReference type="PANTHER" id="PTHR23358">
    <property type="entry name" value="METHYLCYTOSINE DIOXYGENASE TET"/>
    <property type="match status" value="1"/>
</dbReference>
<dbReference type="Pfam" id="PF12851">
    <property type="entry name" value="Tet_JBP"/>
    <property type="match status" value="1"/>
</dbReference>
<dbReference type="GO" id="GO:0070579">
    <property type="term" value="F:DNA 5-methylcytosine dioxygenase activity"/>
    <property type="evidence" value="ECO:0007669"/>
    <property type="project" value="UniProtKB-UniRule"/>
</dbReference>
<evidence type="ECO:0000256" key="4">
    <source>
        <dbReference type="ARBA" id="ARBA00022723"/>
    </source>
</evidence>
<dbReference type="GO" id="GO:0005634">
    <property type="term" value="C:nucleus"/>
    <property type="evidence" value="ECO:0007669"/>
    <property type="project" value="UniProtKB-UniRule"/>
</dbReference>
<comment type="caution">
    <text evidence="13">The sequence shown here is derived from an EMBL/GenBank/DDBJ whole genome shotgun (WGS) entry which is preliminary data.</text>
</comment>
<comment type="cofactor">
    <cofactor evidence="11">
        <name>Zn(2+)</name>
        <dbReference type="ChEBI" id="CHEBI:29105"/>
    </cofactor>
    <text evidence="11">The zinc ions have a structural role.</text>
</comment>
<protein>
    <recommendedName>
        <fullName evidence="11">Methylcytosine dioxygenase TET</fullName>
        <ecNumber evidence="11">1.14.11.80</ecNumber>
    </recommendedName>
</protein>
<dbReference type="AlphaFoldDB" id="A0AAV4NJB8"/>
<evidence type="ECO:0000256" key="8">
    <source>
        <dbReference type="ARBA" id="ARBA00023004"/>
    </source>
</evidence>
<evidence type="ECO:0000259" key="12">
    <source>
        <dbReference type="SMART" id="SM01333"/>
    </source>
</evidence>
<keyword evidence="7 11" id="KW-0560">Oxidoreductase</keyword>
<keyword evidence="5 11" id="KW-0862">Zinc</keyword>
<comment type="catalytic activity">
    <reaction evidence="11">
        <text>a 5-methyl-2'-deoxycytidine in DNA + 2-oxoglutarate + O2 = a 5-hydroxymethyl-2'-deoxycytidine in DNA + succinate + CO2</text>
        <dbReference type="Rhea" id="RHEA:52636"/>
        <dbReference type="Rhea" id="RHEA-COMP:11370"/>
        <dbReference type="Rhea" id="RHEA-COMP:13315"/>
        <dbReference type="ChEBI" id="CHEBI:15379"/>
        <dbReference type="ChEBI" id="CHEBI:16526"/>
        <dbReference type="ChEBI" id="CHEBI:16810"/>
        <dbReference type="ChEBI" id="CHEBI:30031"/>
        <dbReference type="ChEBI" id="CHEBI:85454"/>
        <dbReference type="ChEBI" id="CHEBI:136731"/>
        <dbReference type="EC" id="1.14.11.80"/>
    </reaction>
</comment>
<dbReference type="EMBL" id="BPLR01003372">
    <property type="protein sequence ID" value="GIX83831.1"/>
    <property type="molecule type" value="Genomic_DNA"/>
</dbReference>
<proteinExistence type="inferred from homology"/>
<keyword evidence="3" id="KW-0158">Chromosome</keyword>
<organism evidence="13 14">
    <name type="scientific">Caerostris extrusa</name>
    <name type="common">Bark spider</name>
    <name type="synonym">Caerostris bankana</name>
    <dbReference type="NCBI Taxonomy" id="172846"/>
    <lineage>
        <taxon>Eukaryota</taxon>
        <taxon>Metazoa</taxon>
        <taxon>Ecdysozoa</taxon>
        <taxon>Arthropoda</taxon>
        <taxon>Chelicerata</taxon>
        <taxon>Arachnida</taxon>
        <taxon>Araneae</taxon>
        <taxon>Araneomorphae</taxon>
        <taxon>Entelegynae</taxon>
        <taxon>Araneoidea</taxon>
        <taxon>Araneidae</taxon>
        <taxon>Caerostris</taxon>
    </lineage>
</organism>
<evidence type="ECO:0000256" key="10">
    <source>
        <dbReference type="ARBA" id="ARBA00049431"/>
    </source>
</evidence>
<accession>A0AAV4NJB8</accession>
<comment type="catalytic activity">
    <reaction evidence="10 11">
        <text>a 5-hydroxymethyl-2'-deoxycytidine in DNA + 2-oxoglutarate + O2 = a 5-formyl-2'-deoxycytidine in DNA + succinate + CO2 + H2O</text>
        <dbReference type="Rhea" id="RHEA:53828"/>
        <dbReference type="Rhea" id="RHEA-COMP:13315"/>
        <dbReference type="Rhea" id="RHEA-COMP:13656"/>
        <dbReference type="ChEBI" id="CHEBI:15377"/>
        <dbReference type="ChEBI" id="CHEBI:15379"/>
        <dbReference type="ChEBI" id="CHEBI:16526"/>
        <dbReference type="ChEBI" id="CHEBI:16810"/>
        <dbReference type="ChEBI" id="CHEBI:30031"/>
        <dbReference type="ChEBI" id="CHEBI:136731"/>
        <dbReference type="ChEBI" id="CHEBI:137731"/>
        <dbReference type="EC" id="1.14.11.80"/>
    </reaction>
</comment>
<keyword evidence="4 11" id="KW-0479">Metal-binding</keyword>
<reference evidence="13 14" key="1">
    <citation type="submission" date="2021-06" db="EMBL/GenBank/DDBJ databases">
        <title>Caerostris extrusa draft genome.</title>
        <authorList>
            <person name="Kono N."/>
            <person name="Arakawa K."/>
        </authorList>
    </citation>
    <scope>NUCLEOTIDE SEQUENCE [LARGE SCALE GENOMIC DNA]</scope>
</reference>
<evidence type="ECO:0000256" key="5">
    <source>
        <dbReference type="ARBA" id="ARBA00022833"/>
    </source>
</evidence>
<evidence type="ECO:0000313" key="14">
    <source>
        <dbReference type="Proteomes" id="UP001054945"/>
    </source>
</evidence>